<dbReference type="RefSeq" id="XP_015587737.1">
    <property type="nucleotide sequence ID" value="XM_015732251.2"/>
</dbReference>
<feature type="chain" id="PRO_5042582649" evidence="2">
    <location>
        <begin position="18"/>
        <end position="475"/>
    </location>
</feature>
<dbReference type="GeneID" id="107264226"/>
<reference evidence="4" key="1">
    <citation type="submission" date="2025-08" db="UniProtKB">
        <authorList>
            <consortium name="RefSeq"/>
        </authorList>
    </citation>
    <scope>IDENTIFICATION</scope>
</reference>
<organism evidence="3 4">
    <name type="scientific">Cephus cinctus</name>
    <name type="common">Wheat stem sawfly</name>
    <dbReference type="NCBI Taxonomy" id="211228"/>
    <lineage>
        <taxon>Eukaryota</taxon>
        <taxon>Metazoa</taxon>
        <taxon>Ecdysozoa</taxon>
        <taxon>Arthropoda</taxon>
        <taxon>Hexapoda</taxon>
        <taxon>Insecta</taxon>
        <taxon>Pterygota</taxon>
        <taxon>Neoptera</taxon>
        <taxon>Endopterygota</taxon>
        <taxon>Hymenoptera</taxon>
        <taxon>Cephoidea</taxon>
        <taxon>Cephidae</taxon>
        <taxon>Cephus</taxon>
    </lineage>
</organism>
<protein>
    <submittedName>
        <fullName evidence="4">Uncharacterized protein LOC107264226</fullName>
    </submittedName>
</protein>
<feature type="region of interest" description="Disordered" evidence="1">
    <location>
        <begin position="79"/>
        <end position="212"/>
    </location>
</feature>
<evidence type="ECO:0000256" key="1">
    <source>
        <dbReference type="SAM" id="MobiDB-lite"/>
    </source>
</evidence>
<name>A0AAJ7BJN5_CEPCN</name>
<dbReference type="KEGG" id="ccin:107264226"/>
<evidence type="ECO:0000256" key="2">
    <source>
        <dbReference type="SAM" id="SignalP"/>
    </source>
</evidence>
<feature type="compositionally biased region" description="Basic and acidic residues" evidence="1">
    <location>
        <begin position="188"/>
        <end position="199"/>
    </location>
</feature>
<keyword evidence="3" id="KW-1185">Reference proteome</keyword>
<proteinExistence type="predicted"/>
<feature type="signal peptide" evidence="2">
    <location>
        <begin position="1"/>
        <end position="17"/>
    </location>
</feature>
<accession>A0AAJ7BJN5</accession>
<dbReference type="Proteomes" id="UP000694920">
    <property type="component" value="Unplaced"/>
</dbReference>
<keyword evidence="2" id="KW-0732">Signal</keyword>
<gene>
    <name evidence="4" type="primary">LOC107264226</name>
</gene>
<dbReference type="AlphaFoldDB" id="A0AAJ7BJN5"/>
<sequence length="475" mass="53925">MILQWIFTLSLGLLVNAVPPMRLSHSGYEVISFAGQKNDDSESSKISRNFPKMSGYKILEIAKPSDDSESLVPRQDRKIHYENGRSNPKQNTVDSPFKDQVNPSSYPTKFAFKTNDQDQSDTLQNNHHDKSIGTMSKSIDPKYPNPAIKNDTEKHDTPIQDPDFDYSDIRTVDTKQDKPGIFSDDPQQDDKDKQDKSEPPKQPLPTITKFLPGPRGFLTLQKSANLISPIYPAGHDVTSHRSTYKSFPLSASGLSRSQDDSLTRHKYSPMIQDDFEPPREFLRQNIARDKSNKFLLLNSLKHFLLKNKIPYPRALMTPPLISFGKSIPFSASTPRHFYPSISSLELHPMPMMASPMELSVSRRVQHRFGDPDPKDISGSTEISKGSLIIDIVHEMPDDSEIQHEPRISSENKSKPKDPCPIKGKNEFYEFLTKFGSNVMETALRYETSIRTDLTSSYINPTKRSLENKNHEKSIQ</sequence>
<feature type="compositionally biased region" description="Polar residues" evidence="1">
    <location>
        <begin position="84"/>
        <end position="94"/>
    </location>
</feature>
<evidence type="ECO:0000313" key="4">
    <source>
        <dbReference type="RefSeq" id="XP_015587737.1"/>
    </source>
</evidence>
<evidence type="ECO:0000313" key="3">
    <source>
        <dbReference type="Proteomes" id="UP000694920"/>
    </source>
</evidence>
<feature type="compositionally biased region" description="Basic and acidic residues" evidence="1">
    <location>
        <begin position="167"/>
        <end position="178"/>
    </location>
</feature>
<feature type="region of interest" description="Disordered" evidence="1">
    <location>
        <begin position="399"/>
        <end position="420"/>
    </location>
</feature>